<dbReference type="GO" id="GO:0016746">
    <property type="term" value="F:acyltransferase activity"/>
    <property type="evidence" value="ECO:0007669"/>
    <property type="project" value="UniProtKB-KW"/>
</dbReference>
<evidence type="ECO:0000256" key="1">
    <source>
        <dbReference type="ARBA" id="ARBA00009861"/>
    </source>
</evidence>
<sequence>MLKVQVISNENVKPSSPTPHNLRTYKLSFLDQLIPAPYAPLVLFYPNLDGAGPLQILERLVVLKQSLFYPLAGSRGSSKMTFLSNENVFECGGVAIGLRISHKILDGASLNTFLKGWGTTARGSEDVGNPDFTAPSLFPANDLCFRVSSMGMWGSLPKKGDWITR</sequence>
<evidence type="ECO:0000313" key="5">
    <source>
        <dbReference type="Proteomes" id="UP001188597"/>
    </source>
</evidence>
<evidence type="ECO:0000313" key="4">
    <source>
        <dbReference type="EMBL" id="KAK3038843.1"/>
    </source>
</evidence>
<comment type="caution">
    <text evidence="4">The sequence shown here is derived from an EMBL/GenBank/DDBJ whole genome shotgun (WGS) entry which is preliminary data.</text>
</comment>
<protein>
    <submittedName>
        <fullName evidence="4">Uncharacterized protein</fullName>
    </submittedName>
</protein>
<dbReference type="EMBL" id="JAVXUP010000088">
    <property type="protein sequence ID" value="KAK3038843.1"/>
    <property type="molecule type" value="Genomic_DNA"/>
</dbReference>
<keyword evidence="5" id="KW-1185">Reference proteome</keyword>
<dbReference type="Pfam" id="PF02458">
    <property type="entry name" value="Transferase"/>
    <property type="match status" value="2"/>
</dbReference>
<name>A0AA88X8N8_9ASTE</name>
<organism evidence="4 5">
    <name type="scientific">Escallonia herrerae</name>
    <dbReference type="NCBI Taxonomy" id="1293975"/>
    <lineage>
        <taxon>Eukaryota</taxon>
        <taxon>Viridiplantae</taxon>
        <taxon>Streptophyta</taxon>
        <taxon>Embryophyta</taxon>
        <taxon>Tracheophyta</taxon>
        <taxon>Spermatophyta</taxon>
        <taxon>Magnoliopsida</taxon>
        <taxon>eudicotyledons</taxon>
        <taxon>Gunneridae</taxon>
        <taxon>Pentapetalae</taxon>
        <taxon>asterids</taxon>
        <taxon>campanulids</taxon>
        <taxon>Escalloniales</taxon>
        <taxon>Escalloniaceae</taxon>
        <taxon>Escallonia</taxon>
    </lineage>
</organism>
<comment type="similarity">
    <text evidence="1">Belongs to the plant acyltransferase family.</text>
</comment>
<dbReference type="PANTHER" id="PTHR31623">
    <property type="entry name" value="F21J9.9"/>
    <property type="match status" value="1"/>
</dbReference>
<dbReference type="InterPro" id="IPR023213">
    <property type="entry name" value="CAT-like_dom_sf"/>
</dbReference>
<proteinExistence type="inferred from homology"/>
<reference evidence="4" key="1">
    <citation type="submission" date="2022-12" db="EMBL/GenBank/DDBJ databases">
        <title>Draft genome assemblies for two species of Escallonia (Escalloniales).</title>
        <authorList>
            <person name="Chanderbali A."/>
            <person name="Dervinis C."/>
            <person name="Anghel I."/>
            <person name="Soltis D."/>
            <person name="Soltis P."/>
            <person name="Zapata F."/>
        </authorList>
    </citation>
    <scope>NUCLEOTIDE SEQUENCE</scope>
    <source>
        <strain evidence="4">UCBG64.0493</strain>
        <tissue evidence="4">Leaf</tissue>
    </source>
</reference>
<keyword evidence="2" id="KW-0808">Transferase</keyword>
<keyword evidence="3" id="KW-0012">Acyltransferase</keyword>
<dbReference type="AlphaFoldDB" id="A0AA88X8N8"/>
<dbReference type="Proteomes" id="UP001188597">
    <property type="component" value="Unassembled WGS sequence"/>
</dbReference>
<dbReference type="PANTHER" id="PTHR31623:SF110">
    <property type="entry name" value="VINORINE SYNTHASE-LIKE"/>
    <property type="match status" value="1"/>
</dbReference>
<accession>A0AA88X8N8</accession>
<dbReference type="Gene3D" id="3.30.559.10">
    <property type="entry name" value="Chloramphenicol acetyltransferase-like domain"/>
    <property type="match status" value="2"/>
</dbReference>
<evidence type="ECO:0000256" key="2">
    <source>
        <dbReference type="ARBA" id="ARBA00022679"/>
    </source>
</evidence>
<gene>
    <name evidence="4" type="ORF">RJ639_028565</name>
</gene>
<evidence type="ECO:0000256" key="3">
    <source>
        <dbReference type="ARBA" id="ARBA00023315"/>
    </source>
</evidence>